<dbReference type="PROSITE" id="PS51318">
    <property type="entry name" value="TAT"/>
    <property type="match status" value="1"/>
</dbReference>
<dbReference type="Pfam" id="PF02738">
    <property type="entry name" value="MoCoBD_1"/>
    <property type="match status" value="1"/>
</dbReference>
<proteinExistence type="predicted"/>
<dbReference type="Pfam" id="PF20256">
    <property type="entry name" value="MoCoBD_2"/>
    <property type="match status" value="1"/>
</dbReference>
<protein>
    <submittedName>
        <fullName evidence="3">Molybdopterin cofactor-binding domain-containing protein</fullName>
    </submittedName>
</protein>
<dbReference type="InterPro" id="IPR006311">
    <property type="entry name" value="TAT_signal"/>
</dbReference>
<name>A0ABW3ZGQ8_9RHOB</name>
<organism evidence="3 4">
    <name type="scientific">Litorisediminicola beolgyonensis</name>
    <dbReference type="NCBI Taxonomy" id="1173614"/>
    <lineage>
        <taxon>Bacteria</taxon>
        <taxon>Pseudomonadati</taxon>
        <taxon>Pseudomonadota</taxon>
        <taxon>Alphaproteobacteria</taxon>
        <taxon>Rhodobacterales</taxon>
        <taxon>Paracoccaceae</taxon>
        <taxon>Litorisediminicola</taxon>
    </lineage>
</organism>
<dbReference type="SMART" id="SM01008">
    <property type="entry name" value="Ald_Xan_dh_C"/>
    <property type="match status" value="1"/>
</dbReference>
<dbReference type="PANTHER" id="PTHR47495">
    <property type="entry name" value="ALDEHYDE DEHYDROGENASE"/>
    <property type="match status" value="1"/>
</dbReference>
<dbReference type="Gene3D" id="3.30.365.10">
    <property type="entry name" value="Aldehyde oxidase/xanthine dehydrogenase, molybdopterin binding domain"/>
    <property type="match status" value="4"/>
</dbReference>
<accession>A0ABW3ZGQ8</accession>
<feature type="transmembrane region" description="Helical" evidence="1">
    <location>
        <begin position="12"/>
        <end position="30"/>
    </location>
</feature>
<keyword evidence="1" id="KW-1133">Transmembrane helix</keyword>
<dbReference type="PIRSF" id="PIRSF036389">
    <property type="entry name" value="IOR_B"/>
    <property type="match status" value="1"/>
</dbReference>
<comment type="caution">
    <text evidence="3">The sequence shown here is derived from an EMBL/GenBank/DDBJ whole genome shotgun (WGS) entry which is preliminary data.</text>
</comment>
<evidence type="ECO:0000256" key="1">
    <source>
        <dbReference type="SAM" id="Phobius"/>
    </source>
</evidence>
<dbReference type="PANTHER" id="PTHR47495:SF2">
    <property type="entry name" value="ALDEHYDE DEHYDROGENASE"/>
    <property type="match status" value="1"/>
</dbReference>
<keyword evidence="4" id="KW-1185">Reference proteome</keyword>
<dbReference type="SUPFAM" id="SSF56003">
    <property type="entry name" value="Molybdenum cofactor-binding domain"/>
    <property type="match status" value="2"/>
</dbReference>
<sequence length="751" mass="79417">MAGIGKIVRRSFLVGAAALGGGLALGVWALQREARNPFEGRDDLAALGPFILIDAEGVTLVTPRAEMGQGTQTTLAALLAEELDLDWDQVRVIHGPPAPAYANEALIADALPGLDWRRPDWVHAVGAQLGKAGKYINMQVTGGSTSMIGGYEKMRVAGAMARDLLVRAAEARTGAAPGTLSTEAGSVIGPDGARLSYAELAQEAAELEPRAVALKPRSDWRLLGHAQPRLDVPDKVQGRTVYGMDLRLDGMRFATVRMNPRQGGGMRGFDDSAALAMTGVEKVVDLGTGIAVIARNSWLAMRAAEAVEIEWEDAPYPATTQGLFDAIAEAFETEPNATLRDDGDAEGDLVGTAVEIEAEYRAPFLAHATMEPMNATARFGDDQLEVWVGTQAPLFARALCADAAGLETEAVTVNVLPMGGGFGRRAEVDAAVLATRVAMALPGVPVQTVWSREEDIRHDAFRPGAVARMRGAVQDGAPVLLDARMATISCTRQIVTRLTGLSAAGPDAVSVEGLYDQPYAIPSYRARGYLADLPIPVGFWRSVGNSHNAFFLESFVDELAHAAGADPLAFRLEMLRSSHPPSAAVLEAVAEMSGWGDANPEGTAKGVAFCRSFGTPVAQVVEVTRRGEAIAVTRAWIACDPGISLDPGIITAQMEGGCLMGLSAGIGEEVTFEDGIAQEANYDRYRLMRLPQAPELEVRILENGDAPSGIGEPGLPPAAPALANAIFSLTQTRIRSLPLNRSVAFAENSKG</sequence>
<dbReference type="RefSeq" id="WP_386802434.1">
    <property type="nucleotide sequence ID" value="NZ_JBHTMU010000011.1"/>
</dbReference>
<dbReference type="InterPro" id="IPR000674">
    <property type="entry name" value="Ald_Oxase/Xan_DH_a/b"/>
</dbReference>
<dbReference type="InterPro" id="IPR037165">
    <property type="entry name" value="AldOxase/xan_DH_Mopterin-bd_sf"/>
</dbReference>
<feature type="domain" description="Aldehyde oxidase/xanthine dehydrogenase a/b hammerhead" evidence="2">
    <location>
        <begin position="237"/>
        <end position="315"/>
    </location>
</feature>
<keyword evidence="1" id="KW-0472">Membrane</keyword>
<dbReference type="Gene3D" id="3.90.1170.50">
    <property type="entry name" value="Aldehyde oxidase/xanthine dehydrogenase, a/b hammerhead"/>
    <property type="match status" value="1"/>
</dbReference>
<dbReference type="InterPro" id="IPR052516">
    <property type="entry name" value="N-heterocyclic_Hydroxylase"/>
</dbReference>
<evidence type="ECO:0000259" key="2">
    <source>
        <dbReference type="SMART" id="SM01008"/>
    </source>
</evidence>
<dbReference type="InterPro" id="IPR046867">
    <property type="entry name" value="AldOxase/xan_DH_MoCoBD2"/>
</dbReference>
<gene>
    <name evidence="3" type="ORF">ACFQ4E_08070</name>
</gene>
<evidence type="ECO:0000313" key="3">
    <source>
        <dbReference type="EMBL" id="MFD1342371.1"/>
    </source>
</evidence>
<dbReference type="InterPro" id="IPR012368">
    <property type="entry name" value="OxRdtase_Mopterin-bd_su_IorB"/>
</dbReference>
<dbReference type="InterPro" id="IPR008274">
    <property type="entry name" value="AldOxase/xan_DH_MoCoBD1"/>
</dbReference>
<reference evidence="4" key="1">
    <citation type="journal article" date="2019" name="Int. J. Syst. Evol. Microbiol.">
        <title>The Global Catalogue of Microorganisms (GCM) 10K type strain sequencing project: providing services to taxonomists for standard genome sequencing and annotation.</title>
        <authorList>
            <consortium name="The Broad Institute Genomics Platform"/>
            <consortium name="The Broad Institute Genome Sequencing Center for Infectious Disease"/>
            <person name="Wu L."/>
            <person name="Ma J."/>
        </authorList>
    </citation>
    <scope>NUCLEOTIDE SEQUENCE [LARGE SCALE GENOMIC DNA]</scope>
    <source>
        <strain evidence="4">CCUG 62953</strain>
    </source>
</reference>
<evidence type="ECO:0000313" key="4">
    <source>
        <dbReference type="Proteomes" id="UP001597135"/>
    </source>
</evidence>
<dbReference type="Proteomes" id="UP001597135">
    <property type="component" value="Unassembled WGS sequence"/>
</dbReference>
<dbReference type="EMBL" id="JBHTMU010000011">
    <property type="protein sequence ID" value="MFD1342371.1"/>
    <property type="molecule type" value="Genomic_DNA"/>
</dbReference>
<keyword evidence="1" id="KW-0812">Transmembrane</keyword>